<dbReference type="PROSITE" id="PS51324">
    <property type="entry name" value="ERV_ALR"/>
    <property type="match status" value="1"/>
</dbReference>
<dbReference type="Gene3D" id="1.20.120.310">
    <property type="entry name" value="ERV/ALR sulfhydryl oxidase domain"/>
    <property type="match status" value="1"/>
</dbReference>
<dbReference type="FunFam" id="1.20.120.1960:FF:000001">
    <property type="entry name" value="Sulfhydryl oxidase"/>
    <property type="match status" value="1"/>
</dbReference>
<keyword evidence="9" id="KW-1015">Disulfide bond</keyword>
<dbReference type="GO" id="GO:0005615">
    <property type="term" value="C:extracellular space"/>
    <property type="evidence" value="ECO:0007669"/>
    <property type="project" value="TreeGrafter"/>
</dbReference>
<sequence>MARRRCPLPALLLLLAAGLAGAQPGGLYSPADPLVLLQVDTLERRVLNSSSAWLVEFYASWCGHCVHFAPTWRALAADVQEWRPAVNLGVLDCAEMANQKACGKFGITGFPTLKFFKAFSKNPDDGMKVFHPGNSVESLRQSIVIHLEMHKETWPPACPPLEPASMEEIQGFFQANNVTYLALIFEKNDSFVGREVTLDMLQYENVAVRRVLSSEEELVKKYNVTTFPSAVLLVNNGTFCRIQVQIEARSFYTHYLRQLPGVTQGSSTPTVAPDVQIKTTPMPWRPADRSKVYMADLESALHYALRIEVARFSVLTGERLKALKSFVAVLAKYFPGRPFVQNFLRSVNRWLRNVSGPSVPYRALELVLTNRKEGLAPAVLSNNVTWVGCQGSKPHFRGYPCSLWTLFHLLTVQATKHRRLSTGPLEVLGAMRGYVRWFFGCRECAKHFEGMAAESMDQVSTVNEAALWLWSRHNRVNARLAGTETEDPKFPKRQWPPLDLCPPCHDMVNGRHVWDEAAVLRFLKAHFSPANIFLDFTVPETAQQVRRSREAKEGAGERGQDEGIEGEENGREEDNDRGENGREEEEEGKGRGEEEEEERGKGRGENGREAEEEHGREGEEEEEGKGREGVEEEEHGREGEEEEEKGRREEEEGEERTEKPAGGRVEMEAGDLDRRGPLELRRPSIVRMNVKAPVLEEDIVDLDSFSELHYKSKALKAAGMEASKGRRLSKRDTVPLLVEDDDSHQAFDYAAAWERLRRRGLGSKQLTGALEEGGTGQEALRRNHWFRMLGVGFSRLDVSLCVILYFLSSMCLLGMYAFFRLHTRLRKGRPGFPTA</sequence>
<evidence type="ECO:0000313" key="19">
    <source>
        <dbReference type="Proteomes" id="UP000694393"/>
    </source>
</evidence>
<evidence type="ECO:0000256" key="15">
    <source>
        <dbReference type="SAM" id="SignalP"/>
    </source>
</evidence>
<feature type="compositionally biased region" description="Basic and acidic residues" evidence="14">
    <location>
        <begin position="588"/>
        <end position="617"/>
    </location>
</feature>
<feature type="compositionally biased region" description="Basic and acidic residues" evidence="14">
    <location>
        <begin position="568"/>
        <end position="581"/>
    </location>
</feature>
<evidence type="ECO:0000256" key="8">
    <source>
        <dbReference type="ARBA" id="ARBA00023002"/>
    </source>
</evidence>
<organism evidence="18 19">
    <name type="scientific">Pelusios castaneus</name>
    <name type="common">West African mud turtle</name>
    <dbReference type="NCBI Taxonomy" id="367368"/>
    <lineage>
        <taxon>Eukaryota</taxon>
        <taxon>Metazoa</taxon>
        <taxon>Chordata</taxon>
        <taxon>Craniata</taxon>
        <taxon>Vertebrata</taxon>
        <taxon>Euteleostomi</taxon>
        <taxon>Archelosauria</taxon>
        <taxon>Testudinata</taxon>
        <taxon>Testudines</taxon>
        <taxon>Pleurodira</taxon>
        <taxon>Pelomedusidae</taxon>
        <taxon>Pelusios</taxon>
    </lineage>
</organism>
<evidence type="ECO:0000313" key="18">
    <source>
        <dbReference type="Ensembl" id="ENSPCEP00000003563.1"/>
    </source>
</evidence>
<evidence type="ECO:0000259" key="17">
    <source>
        <dbReference type="PROSITE" id="PS51352"/>
    </source>
</evidence>
<comment type="similarity">
    <text evidence="3 13">Belongs to the quiescin-sulfhydryl oxidase (QSOX) family.</text>
</comment>
<evidence type="ECO:0000256" key="4">
    <source>
        <dbReference type="ARBA" id="ARBA00022525"/>
    </source>
</evidence>
<dbReference type="Gene3D" id="1.20.120.1960">
    <property type="entry name" value="QSOX sulfhydryl oxidase domain"/>
    <property type="match status" value="1"/>
</dbReference>
<evidence type="ECO:0000259" key="16">
    <source>
        <dbReference type="PROSITE" id="PS51324"/>
    </source>
</evidence>
<dbReference type="GO" id="GO:0016971">
    <property type="term" value="F:flavin-dependent sulfhydryl oxidase activity"/>
    <property type="evidence" value="ECO:0007669"/>
    <property type="project" value="InterPro"/>
</dbReference>
<feature type="region of interest" description="Disordered" evidence="14">
    <location>
        <begin position="545"/>
        <end position="676"/>
    </location>
</feature>
<dbReference type="Pfam" id="PF18108">
    <property type="entry name" value="QSOX_Trx1"/>
    <property type="match status" value="1"/>
</dbReference>
<dbReference type="Pfam" id="PF00085">
    <property type="entry name" value="Thioredoxin"/>
    <property type="match status" value="1"/>
</dbReference>
<dbReference type="InterPro" id="IPR039798">
    <property type="entry name" value="Sulfhydryl_oxidase"/>
</dbReference>
<comment type="subcellular location">
    <subcellularLocation>
        <location evidence="2">Secreted</location>
    </subcellularLocation>
</comment>
<dbReference type="Proteomes" id="UP000694393">
    <property type="component" value="Unplaced"/>
</dbReference>
<evidence type="ECO:0000256" key="2">
    <source>
        <dbReference type="ARBA" id="ARBA00004613"/>
    </source>
</evidence>
<evidence type="ECO:0000256" key="6">
    <source>
        <dbReference type="ARBA" id="ARBA00022729"/>
    </source>
</evidence>
<dbReference type="FunFam" id="3.40.30.10:FF:000080">
    <property type="entry name" value="Sulfhydryl oxidase"/>
    <property type="match status" value="1"/>
</dbReference>
<dbReference type="InterPro" id="IPR017905">
    <property type="entry name" value="ERV/ALR_sulphydryl_oxidase"/>
</dbReference>
<evidence type="ECO:0000256" key="14">
    <source>
        <dbReference type="SAM" id="MobiDB-lite"/>
    </source>
</evidence>
<keyword evidence="5 13" id="KW-0285">Flavoprotein</keyword>
<dbReference type="AlphaFoldDB" id="A0A8C8RDS6"/>
<dbReference type="GO" id="GO:0003756">
    <property type="term" value="F:protein disulfide isomerase activity"/>
    <property type="evidence" value="ECO:0007669"/>
    <property type="project" value="TreeGrafter"/>
</dbReference>
<keyword evidence="6 15" id="KW-0732">Signal</keyword>
<comment type="cofactor">
    <cofactor evidence="1 13">
        <name>FAD</name>
        <dbReference type="ChEBI" id="CHEBI:57692"/>
    </cofactor>
</comment>
<dbReference type="InterPro" id="IPR041269">
    <property type="entry name" value="QSOX_Trx1"/>
</dbReference>
<feature type="chain" id="PRO_5034155728" description="Sulfhydryl oxidase" evidence="15">
    <location>
        <begin position="23"/>
        <end position="835"/>
    </location>
</feature>
<feature type="compositionally biased region" description="Basic and acidic residues" evidence="14">
    <location>
        <begin position="624"/>
        <end position="676"/>
    </location>
</feature>
<evidence type="ECO:0000256" key="13">
    <source>
        <dbReference type="RuleBase" id="RU371123"/>
    </source>
</evidence>
<dbReference type="SUPFAM" id="SSF52833">
    <property type="entry name" value="Thioredoxin-like"/>
    <property type="match status" value="1"/>
</dbReference>
<evidence type="ECO:0000256" key="12">
    <source>
        <dbReference type="ARBA" id="ARBA00048864"/>
    </source>
</evidence>
<dbReference type="InterPro" id="IPR017937">
    <property type="entry name" value="Thioredoxin_CS"/>
</dbReference>
<dbReference type="PRINTS" id="PR00421">
    <property type="entry name" value="THIOREDOXIN"/>
</dbReference>
<name>A0A8C8RDS6_9SAUR</name>
<proteinExistence type="inferred from homology"/>
<evidence type="ECO:0000256" key="1">
    <source>
        <dbReference type="ARBA" id="ARBA00001974"/>
    </source>
</evidence>
<keyword evidence="7 13" id="KW-0274">FAD</keyword>
<reference evidence="18" key="1">
    <citation type="submission" date="2025-08" db="UniProtKB">
        <authorList>
            <consortium name="Ensembl"/>
        </authorList>
    </citation>
    <scope>IDENTIFICATION</scope>
</reference>
<dbReference type="PANTHER" id="PTHR22897">
    <property type="entry name" value="QUIESCIN Q6-RELATED SULFHYDRYL OXIDASE"/>
    <property type="match status" value="1"/>
</dbReference>
<keyword evidence="8 13" id="KW-0560">Oxidoreductase</keyword>
<feature type="domain" description="ERV/ALR sulfhydryl oxidase" evidence="16">
    <location>
        <begin position="392"/>
        <end position="495"/>
    </location>
</feature>
<reference evidence="18" key="2">
    <citation type="submission" date="2025-09" db="UniProtKB">
        <authorList>
            <consortium name="Ensembl"/>
        </authorList>
    </citation>
    <scope>IDENTIFICATION</scope>
</reference>
<evidence type="ECO:0000256" key="7">
    <source>
        <dbReference type="ARBA" id="ARBA00022827"/>
    </source>
</evidence>
<keyword evidence="13" id="KW-0472">Membrane</keyword>
<dbReference type="PANTHER" id="PTHR22897:SF6">
    <property type="entry name" value="SULFHYDRYL OXIDASE 1"/>
    <property type="match status" value="1"/>
</dbReference>
<dbReference type="InterPro" id="IPR036774">
    <property type="entry name" value="ERV/ALR_sulphydryl_oxid_sf"/>
</dbReference>
<keyword evidence="4" id="KW-0964">Secreted</keyword>
<dbReference type="InterPro" id="IPR040986">
    <property type="entry name" value="QSOX_FAD-bd_dom"/>
</dbReference>
<dbReference type="GO" id="GO:0006457">
    <property type="term" value="P:protein folding"/>
    <property type="evidence" value="ECO:0007669"/>
    <property type="project" value="TreeGrafter"/>
</dbReference>
<dbReference type="Ensembl" id="ENSPCET00000003682.1">
    <property type="protein sequence ID" value="ENSPCEP00000003563.1"/>
    <property type="gene ID" value="ENSPCEG00000002853.1"/>
</dbReference>
<dbReference type="FunFam" id="3.40.30.10:FF:000073">
    <property type="entry name" value="Sulfhydryl oxidase"/>
    <property type="match status" value="1"/>
</dbReference>
<keyword evidence="10" id="KW-0325">Glycoprotein</keyword>
<dbReference type="FunFam" id="1.20.120.310:FF:000001">
    <property type="entry name" value="Sulfhydryl oxidase"/>
    <property type="match status" value="1"/>
</dbReference>
<dbReference type="Pfam" id="PF18371">
    <property type="entry name" value="FAD_SOX"/>
    <property type="match status" value="1"/>
</dbReference>
<dbReference type="PROSITE" id="PS00194">
    <property type="entry name" value="THIOREDOXIN_1"/>
    <property type="match status" value="1"/>
</dbReference>
<dbReference type="Pfam" id="PF04777">
    <property type="entry name" value="Evr1_Alr"/>
    <property type="match status" value="1"/>
</dbReference>
<protein>
    <recommendedName>
        <fullName evidence="13">Sulfhydryl oxidase</fullName>
        <ecNumber evidence="13">1.8.3.2</ecNumber>
    </recommendedName>
</protein>
<dbReference type="EC" id="1.8.3.2" evidence="13"/>
<dbReference type="InterPro" id="IPR013766">
    <property type="entry name" value="Thioredoxin_domain"/>
</dbReference>
<evidence type="ECO:0000256" key="11">
    <source>
        <dbReference type="ARBA" id="ARBA00045804"/>
    </source>
</evidence>
<dbReference type="CDD" id="cd02992">
    <property type="entry name" value="PDI_a_QSOX"/>
    <property type="match status" value="1"/>
</dbReference>
<evidence type="ECO:0000256" key="5">
    <source>
        <dbReference type="ARBA" id="ARBA00022630"/>
    </source>
</evidence>
<dbReference type="InterPro" id="IPR042568">
    <property type="entry name" value="QSOX_FAD-bd_sf"/>
</dbReference>
<feature type="signal peptide" evidence="15">
    <location>
        <begin position="1"/>
        <end position="22"/>
    </location>
</feature>
<dbReference type="Gene3D" id="3.40.30.10">
    <property type="entry name" value="Glutaredoxin"/>
    <property type="match status" value="2"/>
</dbReference>
<keyword evidence="13" id="KW-1133">Transmembrane helix</keyword>
<evidence type="ECO:0000256" key="9">
    <source>
        <dbReference type="ARBA" id="ARBA00023157"/>
    </source>
</evidence>
<accession>A0A8C8RDS6</accession>
<comment type="function">
    <text evidence="11">Catalyzes the oxidation of sulfhydryl groups in peptide and protein thiols to disulfides with the reduction of oxygen to hydrogen peroxide. Plays a role in disulfide bond formation in a variety of extracellular proteins. In fibroblasts, required for normal incorporation of laminin into the extracellular matrix, and thereby for normal cell-cell adhesion and cell migration.</text>
</comment>
<keyword evidence="13" id="KW-0812">Transmembrane</keyword>
<keyword evidence="19" id="KW-1185">Reference proteome</keyword>
<evidence type="ECO:0000256" key="10">
    <source>
        <dbReference type="ARBA" id="ARBA00023180"/>
    </source>
</evidence>
<dbReference type="InterPro" id="IPR036249">
    <property type="entry name" value="Thioredoxin-like_sf"/>
</dbReference>
<dbReference type="PROSITE" id="PS51352">
    <property type="entry name" value="THIOREDOXIN_2"/>
    <property type="match status" value="1"/>
</dbReference>
<feature type="transmembrane region" description="Helical" evidence="13">
    <location>
        <begin position="802"/>
        <end position="819"/>
    </location>
</feature>
<comment type="catalytic activity">
    <reaction evidence="12 13">
        <text>2 R'C(R)SH + O2 = R'C(R)S-S(R)CR' + H2O2</text>
        <dbReference type="Rhea" id="RHEA:17357"/>
        <dbReference type="ChEBI" id="CHEBI:15379"/>
        <dbReference type="ChEBI" id="CHEBI:16240"/>
        <dbReference type="ChEBI" id="CHEBI:16520"/>
        <dbReference type="ChEBI" id="CHEBI:17412"/>
        <dbReference type="EC" id="1.8.3.2"/>
    </reaction>
</comment>
<feature type="compositionally biased region" description="Basic and acidic residues" evidence="14">
    <location>
        <begin position="547"/>
        <end position="561"/>
    </location>
</feature>
<dbReference type="SUPFAM" id="SSF69000">
    <property type="entry name" value="FAD-dependent thiol oxidase"/>
    <property type="match status" value="1"/>
</dbReference>
<evidence type="ECO:0000256" key="3">
    <source>
        <dbReference type="ARBA" id="ARBA00006041"/>
    </source>
</evidence>
<feature type="domain" description="Thioredoxin" evidence="17">
    <location>
        <begin position="16"/>
        <end position="148"/>
    </location>
</feature>
<dbReference type="GO" id="GO:0000139">
    <property type="term" value="C:Golgi membrane"/>
    <property type="evidence" value="ECO:0007669"/>
    <property type="project" value="TreeGrafter"/>
</dbReference>